<feature type="compositionally biased region" description="Low complexity" evidence="4">
    <location>
        <begin position="502"/>
        <end position="537"/>
    </location>
</feature>
<dbReference type="OrthoDB" id="9807628at2"/>
<reference evidence="6 7" key="1">
    <citation type="submission" date="2019-07" db="EMBL/GenBank/DDBJ databases">
        <title>Reinekea sp. strain SSH23 genome sequencing and assembly.</title>
        <authorList>
            <person name="Kim I."/>
        </authorList>
    </citation>
    <scope>NUCLEOTIDE SEQUENCE [LARGE SCALE GENOMIC DNA]</scope>
    <source>
        <strain evidence="6 7">SSH23</strain>
    </source>
</reference>
<dbReference type="AlphaFoldDB" id="A0A5C8Z839"/>
<dbReference type="Pfam" id="PF07719">
    <property type="entry name" value="TPR_2"/>
    <property type="match status" value="1"/>
</dbReference>
<dbReference type="Gene3D" id="3.40.50.410">
    <property type="entry name" value="von Willebrand factor, type A domain"/>
    <property type="match status" value="1"/>
</dbReference>
<proteinExistence type="predicted"/>
<dbReference type="RefSeq" id="WP_147713511.1">
    <property type="nucleotide sequence ID" value="NZ_VKAD01000001.1"/>
</dbReference>
<comment type="caution">
    <text evidence="6">The sequence shown here is derived from an EMBL/GenBank/DDBJ whole genome shotgun (WGS) entry which is preliminary data.</text>
</comment>
<dbReference type="Proteomes" id="UP000321764">
    <property type="component" value="Unassembled WGS sequence"/>
</dbReference>
<protein>
    <submittedName>
        <fullName evidence="6">VWA domain-containing protein</fullName>
    </submittedName>
</protein>
<feature type="repeat" description="TPR" evidence="3">
    <location>
        <begin position="387"/>
        <end position="420"/>
    </location>
</feature>
<organism evidence="6 7">
    <name type="scientific">Reinekea thalattae</name>
    <dbReference type="NCBI Taxonomy" id="2593301"/>
    <lineage>
        <taxon>Bacteria</taxon>
        <taxon>Pseudomonadati</taxon>
        <taxon>Pseudomonadota</taxon>
        <taxon>Gammaproteobacteria</taxon>
        <taxon>Oceanospirillales</taxon>
        <taxon>Saccharospirillaceae</taxon>
        <taxon>Reinekea</taxon>
    </lineage>
</organism>
<dbReference type="EMBL" id="VKAD01000001">
    <property type="protein sequence ID" value="TXR54112.1"/>
    <property type="molecule type" value="Genomic_DNA"/>
</dbReference>
<dbReference type="InterPro" id="IPR011990">
    <property type="entry name" value="TPR-like_helical_dom_sf"/>
</dbReference>
<keyword evidence="2 3" id="KW-0802">TPR repeat</keyword>
<name>A0A5C8Z839_9GAMM</name>
<dbReference type="InterPro" id="IPR036465">
    <property type="entry name" value="vWFA_dom_sf"/>
</dbReference>
<evidence type="ECO:0000259" key="5">
    <source>
        <dbReference type="Pfam" id="PF13519"/>
    </source>
</evidence>
<dbReference type="InterPro" id="IPR002035">
    <property type="entry name" value="VWF_A"/>
</dbReference>
<feature type="region of interest" description="Disordered" evidence="4">
    <location>
        <begin position="434"/>
        <end position="546"/>
    </location>
</feature>
<dbReference type="SMART" id="SM00028">
    <property type="entry name" value="TPR"/>
    <property type="match status" value="1"/>
</dbReference>
<evidence type="ECO:0000256" key="4">
    <source>
        <dbReference type="SAM" id="MobiDB-lite"/>
    </source>
</evidence>
<keyword evidence="7" id="KW-1185">Reference proteome</keyword>
<accession>A0A5C8Z839</accession>
<evidence type="ECO:0000256" key="1">
    <source>
        <dbReference type="ARBA" id="ARBA00022737"/>
    </source>
</evidence>
<dbReference type="SUPFAM" id="SSF48452">
    <property type="entry name" value="TPR-like"/>
    <property type="match status" value="1"/>
</dbReference>
<feature type="compositionally biased region" description="Low complexity" evidence="4">
    <location>
        <begin position="438"/>
        <end position="491"/>
    </location>
</feature>
<keyword evidence="1" id="KW-0677">Repeat</keyword>
<evidence type="ECO:0000313" key="6">
    <source>
        <dbReference type="EMBL" id="TXR54112.1"/>
    </source>
</evidence>
<dbReference type="Gene3D" id="1.25.40.10">
    <property type="entry name" value="Tetratricopeptide repeat domain"/>
    <property type="match status" value="1"/>
</dbReference>
<evidence type="ECO:0000256" key="3">
    <source>
        <dbReference type="PROSITE-ProRule" id="PRU00339"/>
    </source>
</evidence>
<dbReference type="InterPro" id="IPR019734">
    <property type="entry name" value="TPR_rpt"/>
</dbReference>
<gene>
    <name evidence="6" type="ORF">FME95_06120</name>
</gene>
<feature type="domain" description="VWFA" evidence="5">
    <location>
        <begin position="88"/>
        <end position="194"/>
    </location>
</feature>
<dbReference type="SUPFAM" id="SSF53300">
    <property type="entry name" value="vWA-like"/>
    <property type="match status" value="1"/>
</dbReference>
<evidence type="ECO:0000313" key="7">
    <source>
        <dbReference type="Proteomes" id="UP000321764"/>
    </source>
</evidence>
<dbReference type="Pfam" id="PF13519">
    <property type="entry name" value="VWA_2"/>
    <property type="match status" value="1"/>
</dbReference>
<dbReference type="InterPro" id="IPR013105">
    <property type="entry name" value="TPR_2"/>
</dbReference>
<evidence type="ECO:0000256" key="2">
    <source>
        <dbReference type="ARBA" id="ARBA00022803"/>
    </source>
</evidence>
<sequence length="588" mass="64628">MSLLRPMFLMLLLIWWPLCFMLFKEQVLKSRWLNVMPAQLLKALTEASPKSTSNRYTLLLLGTLIILALSGPSIKQTDIESVSQGDLYVVLDNSLSMAATDTKPNRYSRAKWMIEDWAKSGIFDRTSVTLYAASAHLLTPLTHDSETLKTQLTPLTPYLMPKQGSAPEQAFELLKQQLAHQNSSAAHILWITDEIRSSQIDLIAKQLPSVASKTLVAVGDEQSVPIPMEGGQGYVTYGGSMVQVSTNHQAIAQAGKKLGFETVALGSLPNHSILNSIARANQPLALRVDVGYWLMLPILLLFLWQLRHNAKLLQFILLPCLLSSLLVEPASANLFQNSNQQAYQALNNNAAEQAIKKARDPEILAQALFDQQQYQAAADQFLQLKTADGYYNAGNALAHLGDLQAAISAYDQALAITDHAQAKANKKLIEDYLKQQESDQSQSNENNSGESQPSSNGESSSSSEQNSQQSDSSSADNQDNSGNNNQASSSEPGDTDEQSNASNNEQSGDSENQNESSSDDNNASNSSQAESTEQAQNNEATLSAEELQNRQQVDVILNQLPAEQDSLLRYKFQYQYQQNPNESEGNPW</sequence>
<dbReference type="PROSITE" id="PS50005">
    <property type="entry name" value="TPR"/>
    <property type="match status" value="1"/>
</dbReference>